<protein>
    <recommendedName>
        <fullName evidence="4">Sulfur globule protein</fullName>
    </recommendedName>
</protein>
<accession>A0A7C9RIM6</accession>
<sequence length="161" mass="16853">MFRKLMIGVAAVAAIVAFAPLDAVARGGHGGGGGGGFHGGGGFGGGGFRGGGFSGGGFRGGGSFAAMHGGGFSGPRFAAAPGMARFAAMPGGGARFANAGFHHGRFWHHHHRFAPFAVGFGFPYYNNYYYDDYYGYDEGCYQLTQVPTPYGWRWRRVYVCG</sequence>
<comment type="caution">
    <text evidence="2">The sequence shown here is derived from an EMBL/GenBank/DDBJ whole genome shotgun (WGS) entry which is preliminary data.</text>
</comment>
<name>A0A7C9RIM6_9BRAD</name>
<organism evidence="2 3">
    <name type="scientific">Candidatus Afipia apatlaquensis</name>
    <dbReference type="NCBI Taxonomy" id="2712852"/>
    <lineage>
        <taxon>Bacteria</taxon>
        <taxon>Pseudomonadati</taxon>
        <taxon>Pseudomonadota</taxon>
        <taxon>Alphaproteobacteria</taxon>
        <taxon>Hyphomicrobiales</taxon>
        <taxon>Nitrobacteraceae</taxon>
        <taxon>Afipia</taxon>
    </lineage>
</organism>
<dbReference type="Proteomes" id="UP000480266">
    <property type="component" value="Unassembled WGS sequence"/>
</dbReference>
<gene>
    <name evidence="2" type="ORF">G4V63_24235</name>
</gene>
<evidence type="ECO:0000313" key="2">
    <source>
        <dbReference type="EMBL" id="NGX98199.1"/>
    </source>
</evidence>
<keyword evidence="3" id="KW-1185">Reference proteome</keyword>
<feature type="chain" id="PRO_5028912263" description="Sulfur globule protein" evidence="1">
    <location>
        <begin position="26"/>
        <end position="161"/>
    </location>
</feature>
<evidence type="ECO:0000256" key="1">
    <source>
        <dbReference type="SAM" id="SignalP"/>
    </source>
</evidence>
<reference evidence="2" key="1">
    <citation type="submission" date="2020-02" db="EMBL/GenBank/DDBJ databases">
        <title>Draft genome sequence of Candidatus Afipia apatlaquensis IBT-C3, a potential strain for decolorization of textile dyes.</title>
        <authorList>
            <person name="Sanchez-Reyes A."/>
            <person name="Breton-Deval L."/>
            <person name="Mangelson H."/>
            <person name="Sanchez-Flores A."/>
        </authorList>
    </citation>
    <scope>NUCLEOTIDE SEQUENCE [LARGE SCALE GENOMIC DNA]</scope>
    <source>
        <strain evidence="2">IBT-C3</strain>
    </source>
</reference>
<evidence type="ECO:0008006" key="4">
    <source>
        <dbReference type="Google" id="ProtNLM"/>
    </source>
</evidence>
<dbReference type="EMBL" id="JAAMRR010001227">
    <property type="protein sequence ID" value="NGX98199.1"/>
    <property type="molecule type" value="Genomic_DNA"/>
</dbReference>
<feature type="signal peptide" evidence="1">
    <location>
        <begin position="1"/>
        <end position="25"/>
    </location>
</feature>
<evidence type="ECO:0000313" key="3">
    <source>
        <dbReference type="Proteomes" id="UP000480266"/>
    </source>
</evidence>
<keyword evidence="1" id="KW-0732">Signal</keyword>
<proteinExistence type="predicted"/>
<dbReference type="AlphaFoldDB" id="A0A7C9RIM6"/>